<dbReference type="Gene3D" id="3.40.250.10">
    <property type="entry name" value="Rhodanese-like domain"/>
    <property type="match status" value="1"/>
</dbReference>
<dbReference type="GO" id="GO:0004725">
    <property type="term" value="F:protein tyrosine phosphatase activity"/>
    <property type="evidence" value="ECO:0007669"/>
    <property type="project" value="TreeGrafter"/>
</dbReference>
<feature type="compositionally biased region" description="Basic and acidic residues" evidence="2">
    <location>
        <begin position="490"/>
        <end position="505"/>
    </location>
</feature>
<feature type="region of interest" description="Disordered" evidence="2">
    <location>
        <begin position="475"/>
        <end position="565"/>
    </location>
</feature>
<dbReference type="SUPFAM" id="SSF52821">
    <property type="entry name" value="Rhodanese/Cell cycle control phosphatase"/>
    <property type="match status" value="1"/>
</dbReference>
<feature type="coiled-coil region" evidence="1">
    <location>
        <begin position="570"/>
        <end position="614"/>
    </location>
</feature>
<reference evidence="4" key="1">
    <citation type="submission" date="2019-04" db="EMBL/GenBank/DDBJ databases">
        <authorList>
            <person name="Melise S."/>
            <person name="Noan J."/>
            <person name="Okalmin O."/>
        </authorList>
    </citation>
    <scope>NUCLEOTIDE SEQUENCE</scope>
    <source>
        <strain evidence="4">FN9</strain>
    </source>
</reference>
<dbReference type="InterPro" id="IPR036873">
    <property type="entry name" value="Rhodanese-like_dom_sf"/>
</dbReference>
<organism evidence="4">
    <name type="scientific">Gibberella zeae</name>
    <name type="common">Wheat head blight fungus</name>
    <name type="synonym">Fusarium graminearum</name>
    <dbReference type="NCBI Taxonomy" id="5518"/>
    <lineage>
        <taxon>Eukaryota</taxon>
        <taxon>Fungi</taxon>
        <taxon>Dikarya</taxon>
        <taxon>Ascomycota</taxon>
        <taxon>Pezizomycotina</taxon>
        <taxon>Sordariomycetes</taxon>
        <taxon>Hypocreomycetidae</taxon>
        <taxon>Hypocreales</taxon>
        <taxon>Nectriaceae</taxon>
        <taxon>Fusarium</taxon>
    </lineage>
</organism>
<accession>A0A4E9EM59</accession>
<evidence type="ECO:0000256" key="1">
    <source>
        <dbReference type="SAM" id="Coils"/>
    </source>
</evidence>
<dbReference type="AlphaFoldDB" id="A0A4E9EM59"/>
<feature type="compositionally biased region" description="Basic and acidic residues" evidence="2">
    <location>
        <begin position="364"/>
        <end position="373"/>
    </location>
</feature>
<dbReference type="GO" id="GO:0005737">
    <property type="term" value="C:cytoplasm"/>
    <property type="evidence" value="ECO:0007669"/>
    <property type="project" value="TreeGrafter"/>
</dbReference>
<evidence type="ECO:0000259" key="3">
    <source>
        <dbReference type="PROSITE" id="PS50206"/>
    </source>
</evidence>
<dbReference type="SMART" id="SM00450">
    <property type="entry name" value="RHOD"/>
    <property type="match status" value="1"/>
</dbReference>
<proteinExistence type="predicted"/>
<feature type="region of interest" description="Disordered" evidence="2">
    <location>
        <begin position="218"/>
        <end position="399"/>
    </location>
</feature>
<sequence>MARDKRSGATLHISSSSTFPCICQLDNRLTLAIHLKDLHHIMGDDAPQDTPQQDWWEAFPEPKAECTRTDPAIISKLIEVNAALGKNAKRDFLLVDVRRTDWEGGTISTSINLPAHTFYQTRPQVYQLVKQAGIKRIIFYCGSSNGRGPRCARWMQDYLDEVGETDIKAEILTGGIKGWQKAYDGQLMDFYDEKAWEKKEDNHIMSFAAKRKAKVIKVADEDDPSEDVSATTGDHSTSDEPSKPLFGAKSGRKPFRQSGLRKSFNPAGGESLGDASTTNVDEDDGPVVVRPAISRSGSLKGKKKPNKSSRLSFGGDDGGAGNDEPTEVFTPKKLPLGRALENSAIKRGLGTKGLPMRSIGDDDDRPKYSKEYLEELQSSTPNTPQKSSTLPDDGDLMDLDASELEGALIVDSAELSNQPQPTTILSEAEVREKKERRQRLALEKDFLSVEDDDDPFARKKKDDTRLIAEDEDLGEGFDNYVEDGGLSLGKRAEKERRKQDRKMMEELITAAEGHTSDSSSDSDAERRIAYEAAQTRAGMDGLKKPRKDPSQDLLQAPPKISPLPSLTECLARLQTTLKGMEDEMKGKQNRVEKLKNERQDIVEREGQVQALLDETGRKYQEAMGQGKLAEGMAADVPANAPAEMVGARGLETLGMPTSQPEDEEM</sequence>
<dbReference type="InterPro" id="IPR028211">
    <property type="entry name" value="Ntr2"/>
</dbReference>
<feature type="domain" description="Rhodanese" evidence="3">
    <location>
        <begin position="88"/>
        <end position="188"/>
    </location>
</feature>
<dbReference type="CDD" id="cd01443">
    <property type="entry name" value="Cdc25_Acr2p"/>
    <property type="match status" value="1"/>
</dbReference>
<keyword evidence="1" id="KW-0175">Coiled coil</keyword>
<dbReference type="PANTHER" id="PTHR10828:SF50">
    <property type="entry name" value="REDUCTASE (ARC2), PUTATIVE (AFU_ORTHOLOGUE AFUA_6G13400)-RELATED"/>
    <property type="match status" value="1"/>
</dbReference>
<dbReference type="GO" id="GO:0071008">
    <property type="term" value="C:U2-type post-mRNA release spliceosomal complex"/>
    <property type="evidence" value="ECO:0007669"/>
    <property type="project" value="InterPro"/>
</dbReference>
<name>A0A4E9EM59_GIBZA</name>
<dbReference type="PROSITE" id="PS50206">
    <property type="entry name" value="RHODANESE_3"/>
    <property type="match status" value="1"/>
</dbReference>
<feature type="compositionally biased region" description="Basic and acidic residues" evidence="2">
    <location>
        <begin position="541"/>
        <end position="550"/>
    </location>
</feature>
<dbReference type="InterPro" id="IPR001763">
    <property type="entry name" value="Rhodanese-like_dom"/>
</dbReference>
<dbReference type="GO" id="GO:0000390">
    <property type="term" value="P:spliceosomal complex disassembly"/>
    <property type="evidence" value="ECO:0007669"/>
    <property type="project" value="InterPro"/>
</dbReference>
<dbReference type="PANTHER" id="PTHR10828">
    <property type="entry name" value="M-PHASE INDUCER PHOSPHATASE DUAL SPECIFICITY PHOSPHATASE CDC25"/>
    <property type="match status" value="1"/>
</dbReference>
<protein>
    <recommendedName>
        <fullName evidence="3">Rhodanese domain-containing protein</fullName>
    </recommendedName>
</protein>
<dbReference type="Pfam" id="PF15458">
    <property type="entry name" value="NTR2"/>
    <property type="match status" value="1"/>
</dbReference>
<evidence type="ECO:0000313" key="4">
    <source>
        <dbReference type="EMBL" id="VIO63721.1"/>
    </source>
</evidence>
<evidence type="ECO:0000256" key="2">
    <source>
        <dbReference type="SAM" id="MobiDB-lite"/>
    </source>
</evidence>
<feature type="compositionally biased region" description="Polar residues" evidence="2">
    <location>
        <begin position="376"/>
        <end position="390"/>
    </location>
</feature>
<dbReference type="EMBL" id="CAAKMV010000185">
    <property type="protein sequence ID" value="VIO63721.1"/>
    <property type="molecule type" value="Genomic_DNA"/>
</dbReference>
<gene>
    <name evidence="4" type="ORF">FUG_LOCUS541859</name>
</gene>
<dbReference type="Pfam" id="PF00581">
    <property type="entry name" value="Rhodanese"/>
    <property type="match status" value="1"/>
</dbReference>